<dbReference type="AlphaFoldDB" id="A0A370TZP6"/>
<keyword evidence="2" id="KW-1185">Reference proteome</keyword>
<comment type="caution">
    <text evidence="1">The sequence shown here is derived from an EMBL/GenBank/DDBJ whole genome shotgun (WGS) entry which is preliminary data.</text>
</comment>
<dbReference type="EMBL" id="NPIC01000001">
    <property type="protein sequence ID" value="RDL40995.1"/>
    <property type="molecule type" value="Genomic_DNA"/>
</dbReference>
<organism evidence="1 2">
    <name type="scientific">Venustampulla echinocandica</name>
    <dbReference type="NCBI Taxonomy" id="2656787"/>
    <lineage>
        <taxon>Eukaryota</taxon>
        <taxon>Fungi</taxon>
        <taxon>Dikarya</taxon>
        <taxon>Ascomycota</taxon>
        <taxon>Pezizomycotina</taxon>
        <taxon>Leotiomycetes</taxon>
        <taxon>Helotiales</taxon>
        <taxon>Pleuroascaceae</taxon>
        <taxon>Venustampulla</taxon>
    </lineage>
</organism>
<protein>
    <submittedName>
        <fullName evidence="1">Uncharacterized protein</fullName>
    </submittedName>
</protein>
<evidence type="ECO:0000313" key="2">
    <source>
        <dbReference type="Proteomes" id="UP000254866"/>
    </source>
</evidence>
<accession>A0A370TZP6</accession>
<sequence length="93" mass="9201">MAAGNARSIFDGAKAAIWPPTGSGLRNMLGVEQAMGGDEAVQQPITGRAEVHHGKPAAGIPWLPATAPAASSRAALAGGNAVSRTGTASATRI</sequence>
<dbReference type="GeneID" id="43593823"/>
<reference evidence="1 2" key="1">
    <citation type="journal article" date="2018" name="IMA Fungus">
        <title>IMA Genome-F 9: Draft genome sequence of Annulohypoxylon stygium, Aspergillus mulundensis, Berkeleyomyces basicola (syn. Thielaviopsis basicola), Ceratocystis smalleyi, two Cercospora beticola strains, Coleophoma cylindrospora, Fusarium fracticaudum, Phialophora cf. hyalina, and Morchella septimelata.</title>
        <authorList>
            <person name="Wingfield B.D."/>
            <person name="Bills G.F."/>
            <person name="Dong Y."/>
            <person name="Huang W."/>
            <person name="Nel W.J."/>
            <person name="Swalarsk-Parry B.S."/>
            <person name="Vaghefi N."/>
            <person name="Wilken P.M."/>
            <person name="An Z."/>
            <person name="de Beer Z.W."/>
            <person name="De Vos L."/>
            <person name="Chen L."/>
            <person name="Duong T.A."/>
            <person name="Gao Y."/>
            <person name="Hammerbacher A."/>
            <person name="Kikkert J.R."/>
            <person name="Li Y."/>
            <person name="Li H."/>
            <person name="Li K."/>
            <person name="Li Q."/>
            <person name="Liu X."/>
            <person name="Ma X."/>
            <person name="Naidoo K."/>
            <person name="Pethybridge S.J."/>
            <person name="Sun J."/>
            <person name="Steenkamp E.T."/>
            <person name="van der Nest M.A."/>
            <person name="van Wyk S."/>
            <person name="Wingfield M.J."/>
            <person name="Xiong C."/>
            <person name="Yue Q."/>
            <person name="Zhang X."/>
        </authorList>
    </citation>
    <scope>NUCLEOTIDE SEQUENCE [LARGE SCALE GENOMIC DNA]</scope>
    <source>
        <strain evidence="1 2">BP 5553</strain>
    </source>
</reference>
<proteinExistence type="predicted"/>
<dbReference type="Proteomes" id="UP000254866">
    <property type="component" value="Unassembled WGS sequence"/>
</dbReference>
<evidence type="ECO:0000313" key="1">
    <source>
        <dbReference type="EMBL" id="RDL40995.1"/>
    </source>
</evidence>
<name>A0A370TZP6_9HELO</name>
<gene>
    <name evidence="1" type="ORF">BP5553_00974</name>
</gene>
<dbReference type="RefSeq" id="XP_031873651.1">
    <property type="nucleotide sequence ID" value="XM_032009597.1"/>
</dbReference>